<name>A0A2J6QCZ9_9HELO</name>
<dbReference type="Proteomes" id="UP000235672">
    <property type="component" value="Unassembled WGS sequence"/>
</dbReference>
<evidence type="ECO:0000313" key="2">
    <source>
        <dbReference type="EMBL" id="PMD24125.1"/>
    </source>
</evidence>
<feature type="region of interest" description="Disordered" evidence="1">
    <location>
        <begin position="106"/>
        <end position="166"/>
    </location>
</feature>
<proteinExistence type="predicted"/>
<accession>A0A2J6QCZ9</accession>
<evidence type="ECO:0000313" key="3">
    <source>
        <dbReference type="Proteomes" id="UP000235672"/>
    </source>
</evidence>
<protein>
    <submittedName>
        <fullName evidence="2">Uncharacterized protein</fullName>
    </submittedName>
</protein>
<keyword evidence="3" id="KW-1185">Reference proteome</keyword>
<dbReference type="AlphaFoldDB" id="A0A2J6QCZ9"/>
<gene>
    <name evidence="2" type="ORF">NA56DRAFT_28068</name>
</gene>
<sequence>MAPSRFSLTSQAALLGPHVQLASARCQLPTLSRGITSLISLISLSLAISDEACCASQRTGPCIPQLYLYLKGLRSYVCRTCLLPLISSSAIRANWRRGHLERRVPPRGMGDYPPAYSPTTIRRESGHGKAPKSHVHVLSSHESYGPRVPGPDQQTPPSKPPDENYE</sequence>
<reference evidence="2 3" key="1">
    <citation type="submission" date="2016-05" db="EMBL/GenBank/DDBJ databases">
        <title>A degradative enzymes factory behind the ericoid mycorrhizal symbiosis.</title>
        <authorList>
            <consortium name="DOE Joint Genome Institute"/>
            <person name="Martino E."/>
            <person name="Morin E."/>
            <person name="Grelet G."/>
            <person name="Kuo A."/>
            <person name="Kohler A."/>
            <person name="Daghino S."/>
            <person name="Barry K."/>
            <person name="Choi C."/>
            <person name="Cichocki N."/>
            <person name="Clum A."/>
            <person name="Copeland A."/>
            <person name="Hainaut M."/>
            <person name="Haridas S."/>
            <person name="Labutti K."/>
            <person name="Lindquist E."/>
            <person name="Lipzen A."/>
            <person name="Khouja H.-R."/>
            <person name="Murat C."/>
            <person name="Ohm R."/>
            <person name="Olson A."/>
            <person name="Spatafora J."/>
            <person name="Veneault-Fourrey C."/>
            <person name="Henrissat B."/>
            <person name="Grigoriev I."/>
            <person name="Martin F."/>
            <person name="Perotto S."/>
        </authorList>
    </citation>
    <scope>NUCLEOTIDE SEQUENCE [LARGE SCALE GENOMIC DNA]</scope>
    <source>
        <strain evidence="2 3">UAMH 7357</strain>
    </source>
</reference>
<dbReference type="EMBL" id="KZ613473">
    <property type="protein sequence ID" value="PMD24125.1"/>
    <property type="molecule type" value="Genomic_DNA"/>
</dbReference>
<organism evidence="2 3">
    <name type="scientific">Hyaloscypha hepaticicola</name>
    <dbReference type="NCBI Taxonomy" id="2082293"/>
    <lineage>
        <taxon>Eukaryota</taxon>
        <taxon>Fungi</taxon>
        <taxon>Dikarya</taxon>
        <taxon>Ascomycota</taxon>
        <taxon>Pezizomycotina</taxon>
        <taxon>Leotiomycetes</taxon>
        <taxon>Helotiales</taxon>
        <taxon>Hyaloscyphaceae</taxon>
        <taxon>Hyaloscypha</taxon>
    </lineage>
</organism>
<evidence type="ECO:0000256" key="1">
    <source>
        <dbReference type="SAM" id="MobiDB-lite"/>
    </source>
</evidence>